<evidence type="ECO:0000256" key="3">
    <source>
        <dbReference type="ARBA" id="ARBA00023709"/>
    </source>
</evidence>
<evidence type="ECO:0000313" key="7">
    <source>
        <dbReference type="Proteomes" id="UP001327093"/>
    </source>
</evidence>
<proteinExistence type="inferred from homology"/>
<comment type="catalytic activity">
    <reaction evidence="3">
        <text>a (3S)-3-hydroxyacyl-CoA = a (2E)-enoyl-CoA + H2O</text>
        <dbReference type="Rhea" id="RHEA:16105"/>
        <dbReference type="ChEBI" id="CHEBI:15377"/>
        <dbReference type="ChEBI" id="CHEBI:57318"/>
        <dbReference type="ChEBI" id="CHEBI:58856"/>
        <dbReference type="EC" id="4.2.1.17"/>
    </reaction>
</comment>
<dbReference type="InterPro" id="IPR001753">
    <property type="entry name" value="Enoyl-CoA_hydra/iso"/>
</dbReference>
<sequence length="258" mass="27219">MSDELIYEVDGHVAYVTLNRPHKLNALNAELDELLAARWDAIEADPDIWIAVLAGAGDRAFCAGGDIGADATAQPPRIALGGGLTGIGGPLRTLSKPLVALVQGYALGGGFELAMCADIIVAADTALFGLPEVKSGIIGEAGVVHRAIRQLPHRVALSMILTGERLDAQRAFHFGLVNEVVPADQLRTAGESWVELLAAASPLAQRAAKHAVLSRAGHPLEVALATKFEPIEAYASSADVVEGRRAYAEKREPRWGGR</sequence>
<keyword evidence="2" id="KW-0456">Lyase</keyword>
<dbReference type="Pfam" id="PF00378">
    <property type="entry name" value="ECH_1"/>
    <property type="match status" value="1"/>
</dbReference>
<reference evidence="6 7" key="1">
    <citation type="submission" date="2023-10" db="EMBL/GenBank/DDBJ databases">
        <title>Saccharopolyspora sp. nov., isolated from mangrove soil.</title>
        <authorList>
            <person name="Lu Y."/>
            <person name="Liu W."/>
        </authorList>
    </citation>
    <scope>NUCLEOTIDE SEQUENCE [LARGE SCALE GENOMIC DNA]</scope>
    <source>
        <strain evidence="6 7">S2-29</strain>
    </source>
</reference>
<dbReference type="Proteomes" id="UP001327093">
    <property type="component" value="Unassembled WGS sequence"/>
</dbReference>
<dbReference type="InterPro" id="IPR018376">
    <property type="entry name" value="Enoyl-CoA_hyd/isom_CS"/>
</dbReference>
<comment type="similarity">
    <text evidence="1 5">Belongs to the enoyl-CoA hydratase/isomerase family.</text>
</comment>
<evidence type="ECO:0000256" key="4">
    <source>
        <dbReference type="ARBA" id="ARBA00023717"/>
    </source>
</evidence>
<accession>A0ABU6AK22</accession>
<dbReference type="EMBL" id="JAWLNX010000034">
    <property type="protein sequence ID" value="MEB3371888.1"/>
    <property type="molecule type" value="Genomic_DNA"/>
</dbReference>
<dbReference type="Gene3D" id="3.90.226.10">
    <property type="entry name" value="2-enoyl-CoA Hydratase, Chain A, domain 1"/>
    <property type="match status" value="1"/>
</dbReference>
<dbReference type="InterPro" id="IPR014748">
    <property type="entry name" value="Enoyl-CoA_hydra_C"/>
</dbReference>
<evidence type="ECO:0000256" key="5">
    <source>
        <dbReference type="RuleBase" id="RU003707"/>
    </source>
</evidence>
<organism evidence="6 7">
    <name type="scientific">Saccharopolyspora mangrovi</name>
    <dbReference type="NCBI Taxonomy" id="3082379"/>
    <lineage>
        <taxon>Bacteria</taxon>
        <taxon>Bacillati</taxon>
        <taxon>Actinomycetota</taxon>
        <taxon>Actinomycetes</taxon>
        <taxon>Pseudonocardiales</taxon>
        <taxon>Pseudonocardiaceae</taxon>
        <taxon>Saccharopolyspora</taxon>
    </lineage>
</organism>
<dbReference type="CDD" id="cd06558">
    <property type="entry name" value="crotonase-like"/>
    <property type="match status" value="1"/>
</dbReference>
<dbReference type="PANTHER" id="PTHR11941:SF54">
    <property type="entry name" value="ENOYL-COA HYDRATASE, MITOCHONDRIAL"/>
    <property type="match status" value="1"/>
</dbReference>
<gene>
    <name evidence="6" type="ORF">R4I43_31265</name>
</gene>
<comment type="catalytic activity">
    <reaction evidence="4">
        <text>a 4-saturated-(3S)-3-hydroxyacyl-CoA = a (3E)-enoyl-CoA + H2O</text>
        <dbReference type="Rhea" id="RHEA:20724"/>
        <dbReference type="ChEBI" id="CHEBI:15377"/>
        <dbReference type="ChEBI" id="CHEBI:58521"/>
        <dbReference type="ChEBI" id="CHEBI:137480"/>
        <dbReference type="EC" id="4.2.1.17"/>
    </reaction>
</comment>
<dbReference type="Gene3D" id="1.10.12.10">
    <property type="entry name" value="Lyase 2-enoyl-coa Hydratase, Chain A, domain 2"/>
    <property type="match status" value="1"/>
</dbReference>
<evidence type="ECO:0000256" key="2">
    <source>
        <dbReference type="ARBA" id="ARBA00023239"/>
    </source>
</evidence>
<name>A0ABU6AK22_9PSEU</name>
<keyword evidence="7" id="KW-1185">Reference proteome</keyword>
<evidence type="ECO:0000313" key="6">
    <source>
        <dbReference type="EMBL" id="MEB3371888.1"/>
    </source>
</evidence>
<evidence type="ECO:0000256" key="1">
    <source>
        <dbReference type="ARBA" id="ARBA00005254"/>
    </source>
</evidence>
<dbReference type="PROSITE" id="PS00166">
    <property type="entry name" value="ENOYL_COA_HYDRATASE"/>
    <property type="match status" value="1"/>
</dbReference>
<dbReference type="RefSeq" id="WP_324269315.1">
    <property type="nucleotide sequence ID" value="NZ_JAWLNX010000034.1"/>
</dbReference>
<comment type="caution">
    <text evidence="6">The sequence shown here is derived from an EMBL/GenBank/DDBJ whole genome shotgun (WGS) entry which is preliminary data.</text>
</comment>
<dbReference type="InterPro" id="IPR029045">
    <property type="entry name" value="ClpP/crotonase-like_dom_sf"/>
</dbReference>
<dbReference type="SUPFAM" id="SSF52096">
    <property type="entry name" value="ClpP/crotonase"/>
    <property type="match status" value="1"/>
</dbReference>
<dbReference type="PANTHER" id="PTHR11941">
    <property type="entry name" value="ENOYL-COA HYDRATASE-RELATED"/>
    <property type="match status" value="1"/>
</dbReference>
<protein>
    <submittedName>
        <fullName evidence="6">Enoyl-CoA hydratase-related protein</fullName>
    </submittedName>
</protein>